<name>A0ABS8WIC7_DATST</name>
<evidence type="ECO:0000313" key="2">
    <source>
        <dbReference type="Proteomes" id="UP000823775"/>
    </source>
</evidence>
<accession>A0ABS8WIC7</accession>
<evidence type="ECO:0000313" key="1">
    <source>
        <dbReference type="EMBL" id="MCE3049797.1"/>
    </source>
</evidence>
<sequence>MVRTCTNGVRETTTETVVVASAVHNRGHGRRPTTTRGQARTPTLVRERSLSPITPIVQERVAVEVEVPTQAEALAAPAFSKVLAQVLNILSGLVDTGAAPPNPTGH</sequence>
<proteinExistence type="predicted"/>
<gene>
    <name evidence="1" type="ORF">HAX54_045800</name>
</gene>
<organism evidence="1 2">
    <name type="scientific">Datura stramonium</name>
    <name type="common">Jimsonweed</name>
    <name type="synonym">Common thornapple</name>
    <dbReference type="NCBI Taxonomy" id="4076"/>
    <lineage>
        <taxon>Eukaryota</taxon>
        <taxon>Viridiplantae</taxon>
        <taxon>Streptophyta</taxon>
        <taxon>Embryophyta</taxon>
        <taxon>Tracheophyta</taxon>
        <taxon>Spermatophyta</taxon>
        <taxon>Magnoliopsida</taxon>
        <taxon>eudicotyledons</taxon>
        <taxon>Gunneridae</taxon>
        <taxon>Pentapetalae</taxon>
        <taxon>asterids</taxon>
        <taxon>lamiids</taxon>
        <taxon>Solanales</taxon>
        <taxon>Solanaceae</taxon>
        <taxon>Solanoideae</taxon>
        <taxon>Datureae</taxon>
        <taxon>Datura</taxon>
    </lineage>
</organism>
<keyword evidence="2" id="KW-1185">Reference proteome</keyword>
<protein>
    <submittedName>
        <fullName evidence="1">Uncharacterized protein</fullName>
    </submittedName>
</protein>
<dbReference type="EMBL" id="JACEIK010007149">
    <property type="protein sequence ID" value="MCE3049797.1"/>
    <property type="molecule type" value="Genomic_DNA"/>
</dbReference>
<reference evidence="1 2" key="1">
    <citation type="journal article" date="2021" name="BMC Genomics">
        <title>Datura genome reveals duplications of psychoactive alkaloid biosynthetic genes and high mutation rate following tissue culture.</title>
        <authorList>
            <person name="Rajewski A."/>
            <person name="Carter-House D."/>
            <person name="Stajich J."/>
            <person name="Litt A."/>
        </authorList>
    </citation>
    <scope>NUCLEOTIDE SEQUENCE [LARGE SCALE GENOMIC DNA]</scope>
    <source>
        <strain evidence="1">AR-01</strain>
    </source>
</reference>
<dbReference type="Proteomes" id="UP000823775">
    <property type="component" value="Unassembled WGS sequence"/>
</dbReference>
<comment type="caution">
    <text evidence="1">The sequence shown here is derived from an EMBL/GenBank/DDBJ whole genome shotgun (WGS) entry which is preliminary data.</text>
</comment>